<protein>
    <submittedName>
        <fullName evidence="2">Atp synthase f0</fullName>
    </submittedName>
</protein>
<feature type="transmembrane region" description="Helical" evidence="1">
    <location>
        <begin position="157"/>
        <end position="176"/>
    </location>
</feature>
<dbReference type="InterPro" id="IPR013920">
    <property type="entry name" value="DUF1774_fun"/>
</dbReference>
<dbReference type="PANTHER" id="PTHR37992:SF1">
    <property type="entry name" value="DUF1774-DOMAIN-CONTAINING PROTEIN"/>
    <property type="match status" value="1"/>
</dbReference>
<name>A0A9P8QJZ6_9HYPO</name>
<feature type="transmembrane region" description="Helical" evidence="1">
    <location>
        <begin position="132"/>
        <end position="150"/>
    </location>
</feature>
<keyword evidence="1" id="KW-1133">Transmembrane helix</keyword>
<gene>
    <name evidence="2" type="ORF">Trco_004058</name>
</gene>
<keyword evidence="3" id="KW-1185">Reference proteome</keyword>
<organism evidence="2 3">
    <name type="scientific">Trichoderma cornu-damae</name>
    <dbReference type="NCBI Taxonomy" id="654480"/>
    <lineage>
        <taxon>Eukaryota</taxon>
        <taxon>Fungi</taxon>
        <taxon>Dikarya</taxon>
        <taxon>Ascomycota</taxon>
        <taxon>Pezizomycotina</taxon>
        <taxon>Sordariomycetes</taxon>
        <taxon>Hypocreomycetidae</taxon>
        <taxon>Hypocreales</taxon>
        <taxon>Hypocreaceae</taxon>
        <taxon>Trichoderma</taxon>
    </lineage>
</organism>
<accession>A0A9P8QJZ6</accession>
<evidence type="ECO:0000313" key="2">
    <source>
        <dbReference type="EMBL" id="KAH6607745.1"/>
    </source>
</evidence>
<dbReference type="EMBL" id="JAIWOZ010000003">
    <property type="protein sequence ID" value="KAH6607745.1"/>
    <property type="molecule type" value="Genomic_DNA"/>
</dbReference>
<keyword evidence="1" id="KW-0472">Membrane</keyword>
<feature type="transmembrane region" description="Helical" evidence="1">
    <location>
        <begin position="77"/>
        <end position="95"/>
    </location>
</feature>
<dbReference type="Pfam" id="PF08611">
    <property type="entry name" value="DUF1774"/>
    <property type="match status" value="1"/>
</dbReference>
<feature type="transmembrane region" description="Helical" evidence="1">
    <location>
        <begin position="21"/>
        <end position="44"/>
    </location>
</feature>
<evidence type="ECO:0000313" key="3">
    <source>
        <dbReference type="Proteomes" id="UP000827724"/>
    </source>
</evidence>
<feature type="transmembrane region" description="Helical" evidence="1">
    <location>
        <begin position="215"/>
        <end position="233"/>
    </location>
</feature>
<comment type="caution">
    <text evidence="2">The sequence shown here is derived from an EMBL/GenBank/DDBJ whole genome shotgun (WGS) entry which is preliminary data.</text>
</comment>
<dbReference type="Proteomes" id="UP000827724">
    <property type="component" value="Unassembled WGS sequence"/>
</dbReference>
<feature type="transmembrane region" description="Helical" evidence="1">
    <location>
        <begin position="188"/>
        <end position="208"/>
    </location>
</feature>
<keyword evidence="1" id="KW-0812">Transmembrane</keyword>
<dbReference type="OrthoDB" id="3342455at2759"/>
<sequence>MAGWQSWNPFSKRESHSRGSILAYKILTLLSWLLSVVVSVYYAASEPHDGFTIRRRIWDLNYLYPSAFTMNDVIADIYWVVLFILQFGYITSLFSSDADVVHAAAGVGSHFILNNILHFAFVMLFVNSHFHLAEVILVLNFFNLSSLYFRHNTAPRFIHVPVASGPLAWTFVAIYWNGALMVPHPHSLVARVFGNIFIWSILVYGLFFIVTFHDYTVGFALSVLSAAIGVAQFKRQVVAFQWIFAFIIMALLFVSTASIAVPAMIGRDIRWRPTTAAGQERAPLLNEGAAA</sequence>
<reference evidence="2" key="1">
    <citation type="submission" date="2021-08" db="EMBL/GenBank/DDBJ databases">
        <title>Chromosome-Level Trichoderma cornu-damae using Hi-C Data.</title>
        <authorList>
            <person name="Kim C.S."/>
        </authorList>
    </citation>
    <scope>NUCLEOTIDE SEQUENCE</scope>
    <source>
        <strain evidence="2">KA19-0412C</strain>
    </source>
</reference>
<feature type="transmembrane region" description="Helical" evidence="1">
    <location>
        <begin position="107"/>
        <end position="126"/>
    </location>
</feature>
<evidence type="ECO:0000256" key="1">
    <source>
        <dbReference type="SAM" id="Phobius"/>
    </source>
</evidence>
<dbReference type="AlphaFoldDB" id="A0A9P8QJZ6"/>
<proteinExistence type="predicted"/>
<dbReference type="PANTHER" id="PTHR37992">
    <property type="entry name" value="EXPRESSED PROTEIN"/>
    <property type="match status" value="1"/>
</dbReference>
<feature type="transmembrane region" description="Helical" evidence="1">
    <location>
        <begin position="239"/>
        <end position="265"/>
    </location>
</feature>